<reference evidence="2" key="1">
    <citation type="journal article" date="2021" name="Proc. Natl. Acad. Sci. U.S.A.">
        <title>A Catalog of Tens of Thousands of Viruses from Human Metagenomes Reveals Hidden Associations with Chronic Diseases.</title>
        <authorList>
            <person name="Tisza M.J."/>
            <person name="Buck C.B."/>
        </authorList>
    </citation>
    <scope>NUCLEOTIDE SEQUENCE</scope>
    <source>
        <strain evidence="2">Ctbvd11</strain>
    </source>
</reference>
<feature type="transmembrane region" description="Helical" evidence="1">
    <location>
        <begin position="12"/>
        <end position="30"/>
    </location>
</feature>
<evidence type="ECO:0000313" key="2">
    <source>
        <dbReference type="EMBL" id="DAE17211.1"/>
    </source>
</evidence>
<keyword evidence="1" id="KW-0472">Membrane</keyword>
<protein>
    <submittedName>
        <fullName evidence="2">Uncharacterized protein</fullName>
    </submittedName>
</protein>
<dbReference type="EMBL" id="BK015636">
    <property type="protein sequence ID" value="DAE17211.1"/>
    <property type="molecule type" value="Genomic_DNA"/>
</dbReference>
<sequence length="32" mass="4003">MREWQLAGEMQNFLHIFYIFQEYFCIPAYISL</sequence>
<keyword evidence="1" id="KW-0812">Transmembrane</keyword>
<evidence type="ECO:0000256" key="1">
    <source>
        <dbReference type="SAM" id="Phobius"/>
    </source>
</evidence>
<keyword evidence="1" id="KW-1133">Transmembrane helix</keyword>
<name>A0A8S5QEA9_9CAUD</name>
<proteinExistence type="predicted"/>
<organism evidence="2">
    <name type="scientific">Siphoviridae sp. ctbvd11</name>
    <dbReference type="NCBI Taxonomy" id="2825567"/>
    <lineage>
        <taxon>Viruses</taxon>
        <taxon>Duplodnaviria</taxon>
        <taxon>Heunggongvirae</taxon>
        <taxon>Uroviricota</taxon>
        <taxon>Caudoviricetes</taxon>
    </lineage>
</organism>
<accession>A0A8S5QEA9</accession>